<keyword evidence="2" id="KW-0472">Membrane</keyword>
<accession>A0A146GFS9</accession>
<name>A0A146GFS9_SALTR</name>
<proteinExistence type="predicted"/>
<organism evidence="3">
    <name type="scientific">Salmo trutta fario</name>
    <dbReference type="NCBI Taxonomy" id="99804"/>
    <lineage>
        <taxon>Eukaryota</taxon>
        <taxon>Metazoa</taxon>
        <taxon>Chordata</taxon>
        <taxon>Craniata</taxon>
        <taxon>Vertebrata</taxon>
        <taxon>Euteleostomi</taxon>
        <taxon>Actinopterygii</taxon>
        <taxon>Neopterygii</taxon>
        <taxon>Teleostei</taxon>
        <taxon>Protacanthopterygii</taxon>
        <taxon>Salmoniformes</taxon>
        <taxon>Salmonidae</taxon>
        <taxon>Salmoninae</taxon>
        <taxon>Salmo</taxon>
    </lineage>
</organism>
<reference evidence="3" key="1">
    <citation type="submission" date="2016-03" db="EMBL/GenBank/DDBJ databases">
        <title>Sequence of NADH 1 in Salmo trutta fario.</title>
        <authorList>
            <person name="Rezaei A."/>
            <person name="Aghajanpour M."/>
        </authorList>
    </citation>
    <scope>NUCLEOTIDE SEQUENCE</scope>
    <source>
        <tissue evidence="3">Muscle</tissue>
    </source>
</reference>
<feature type="transmembrane region" description="Helical" evidence="2">
    <location>
        <begin position="53"/>
        <end position="73"/>
    </location>
</feature>
<keyword evidence="2" id="KW-1133">Transmembrane helix</keyword>
<keyword evidence="2" id="KW-0812">Transmembrane</keyword>
<protein>
    <submittedName>
        <fullName evidence="3">NADH dehydrogenase subunit 1</fullName>
    </submittedName>
</protein>
<feature type="compositionally biased region" description="Basic and acidic residues" evidence="1">
    <location>
        <begin position="10"/>
        <end position="32"/>
    </location>
</feature>
<dbReference type="AlphaFoldDB" id="A0A146GFS9"/>
<dbReference type="EMBL" id="LC137894">
    <property type="protein sequence ID" value="BAU69660.1"/>
    <property type="molecule type" value="Genomic_DNA"/>
</dbReference>
<evidence type="ECO:0000313" key="3">
    <source>
        <dbReference type="EMBL" id="BAU69660.1"/>
    </source>
</evidence>
<sequence>MKATKTAKGAHQDGPKERRAKVAEPGNCERPKPSFSEVQTLSLAMITTLITHVVNPLAYIIPILLAVAFLTLLERKVLGYIQLSKRTKHRRVHTDYFNLSRDGLKLFIKETSSDHPPPSPFPFLRYT</sequence>
<feature type="non-terminal residue" evidence="3">
    <location>
        <position position="1"/>
    </location>
</feature>
<evidence type="ECO:0000256" key="2">
    <source>
        <dbReference type="SAM" id="Phobius"/>
    </source>
</evidence>
<gene>
    <name evidence="3" type="primary">nadh1</name>
</gene>
<feature type="region of interest" description="Disordered" evidence="1">
    <location>
        <begin position="1"/>
        <end position="34"/>
    </location>
</feature>
<evidence type="ECO:0000256" key="1">
    <source>
        <dbReference type="SAM" id="MobiDB-lite"/>
    </source>
</evidence>